<sequence>MNLMNPQAFRGLLEMAIPIYEGDTSVKIAARMTRAERSKVKDASSVTLLRYEDPEADWRKIPDMTKIMDGKVEIEPNQAFHVDTAAGKVSIFVKGSNVDVGTRMLYMLRD</sequence>
<evidence type="ECO:0000313" key="3">
    <source>
        <dbReference type="Proteomes" id="UP001283361"/>
    </source>
</evidence>
<keyword evidence="3" id="KW-1185">Reference proteome</keyword>
<protein>
    <recommendedName>
        <fullName evidence="1">Leucine--tRNA ligase ubiquitin-like domain-containing protein</fullName>
    </recommendedName>
</protein>
<feature type="domain" description="Leucine--tRNA ligase ubiquitin-like" evidence="1">
    <location>
        <begin position="2"/>
        <end position="108"/>
    </location>
</feature>
<dbReference type="InterPro" id="IPR054509">
    <property type="entry name" value="LARS1_ULD"/>
</dbReference>
<dbReference type="Pfam" id="PF22947">
    <property type="entry name" value="ULD_3"/>
    <property type="match status" value="1"/>
</dbReference>
<dbReference type="AlphaFoldDB" id="A0AAE1ASV7"/>
<reference evidence="2" key="1">
    <citation type="journal article" date="2023" name="G3 (Bethesda)">
        <title>A reference genome for the long-term kleptoplast-retaining sea slug Elysia crispata morphotype clarki.</title>
        <authorList>
            <person name="Eastman K.E."/>
            <person name="Pendleton A.L."/>
            <person name="Shaikh M.A."/>
            <person name="Suttiyut T."/>
            <person name="Ogas R."/>
            <person name="Tomko P."/>
            <person name="Gavelis G."/>
            <person name="Widhalm J.R."/>
            <person name="Wisecaver J.H."/>
        </authorList>
    </citation>
    <scope>NUCLEOTIDE SEQUENCE</scope>
    <source>
        <strain evidence="2">ECLA1</strain>
    </source>
</reference>
<evidence type="ECO:0000259" key="1">
    <source>
        <dbReference type="Pfam" id="PF22947"/>
    </source>
</evidence>
<evidence type="ECO:0000313" key="2">
    <source>
        <dbReference type="EMBL" id="KAK3792711.1"/>
    </source>
</evidence>
<accession>A0AAE1ASV7</accession>
<organism evidence="2 3">
    <name type="scientific">Elysia crispata</name>
    <name type="common">lettuce slug</name>
    <dbReference type="NCBI Taxonomy" id="231223"/>
    <lineage>
        <taxon>Eukaryota</taxon>
        <taxon>Metazoa</taxon>
        <taxon>Spiralia</taxon>
        <taxon>Lophotrochozoa</taxon>
        <taxon>Mollusca</taxon>
        <taxon>Gastropoda</taxon>
        <taxon>Heterobranchia</taxon>
        <taxon>Euthyneura</taxon>
        <taxon>Panpulmonata</taxon>
        <taxon>Sacoglossa</taxon>
        <taxon>Placobranchoidea</taxon>
        <taxon>Plakobranchidae</taxon>
        <taxon>Elysia</taxon>
    </lineage>
</organism>
<name>A0AAE1ASV7_9GAST</name>
<dbReference type="EMBL" id="JAWDGP010001338">
    <property type="protein sequence ID" value="KAK3792711.1"/>
    <property type="molecule type" value="Genomic_DNA"/>
</dbReference>
<gene>
    <name evidence="2" type="ORF">RRG08_065565</name>
</gene>
<comment type="caution">
    <text evidence="2">The sequence shown here is derived from an EMBL/GenBank/DDBJ whole genome shotgun (WGS) entry which is preliminary data.</text>
</comment>
<dbReference type="Proteomes" id="UP001283361">
    <property type="component" value="Unassembled WGS sequence"/>
</dbReference>
<proteinExistence type="predicted"/>